<dbReference type="PROSITE" id="PS00211">
    <property type="entry name" value="ABC_TRANSPORTER_1"/>
    <property type="match status" value="1"/>
</dbReference>
<dbReference type="Proteomes" id="UP001057753">
    <property type="component" value="Unassembled WGS sequence"/>
</dbReference>
<dbReference type="SUPFAM" id="SSF52540">
    <property type="entry name" value="P-loop containing nucleoside triphosphate hydrolases"/>
    <property type="match status" value="1"/>
</dbReference>
<dbReference type="InterPro" id="IPR027417">
    <property type="entry name" value="P-loop_NTPase"/>
</dbReference>
<evidence type="ECO:0000256" key="1">
    <source>
        <dbReference type="ARBA" id="ARBA00022448"/>
    </source>
</evidence>
<dbReference type="InterPro" id="IPR003593">
    <property type="entry name" value="AAA+_ATPase"/>
</dbReference>
<dbReference type="EMBL" id="JABXYM010000001">
    <property type="protein sequence ID" value="MCR6095404.1"/>
    <property type="molecule type" value="Genomic_DNA"/>
</dbReference>
<gene>
    <name evidence="5" type="ORF">HXA33_02500</name>
</gene>
<comment type="caution">
    <text evidence="5">The sequence shown here is derived from an EMBL/GenBank/DDBJ whole genome shotgun (WGS) entry which is preliminary data.</text>
</comment>
<dbReference type="CDD" id="cd03293">
    <property type="entry name" value="ABC_NrtD_SsuB_transporters"/>
    <property type="match status" value="1"/>
</dbReference>
<evidence type="ECO:0000313" key="6">
    <source>
        <dbReference type="Proteomes" id="UP001057753"/>
    </source>
</evidence>
<dbReference type="PANTHER" id="PTHR42788:SF21">
    <property type="entry name" value="ABC TRANSPORTER ATP-BINDING PROTEIN"/>
    <property type="match status" value="1"/>
</dbReference>
<organism evidence="5 6">
    <name type="scientific">Salipaludibacillus agaradhaerens</name>
    <name type="common">Bacillus agaradhaerens</name>
    <dbReference type="NCBI Taxonomy" id="76935"/>
    <lineage>
        <taxon>Bacteria</taxon>
        <taxon>Bacillati</taxon>
        <taxon>Bacillota</taxon>
        <taxon>Bacilli</taxon>
        <taxon>Bacillales</taxon>
        <taxon>Bacillaceae</taxon>
    </lineage>
</organism>
<sequence length="257" mass="28979">MAFLELENVEKTFFTYNTMTTAVENISFTINEGEFISLIGPSGCGKTTLLSLISGLFHPTTGQILLEETVIEEPTPETGYMLQQDYLFPWLNIEENITLGLRTMGKTAEQDVAFAFDMLTTLGLADKRHHYPSQLSGGMRQRVALVRMLSTDPKLLLLDEPFSALDYQTKLKLENLVFSTIRTHGKTAILVTHDIGEAIAMSDRIILLTGRPGSIRKTFNIPLHLADDLPFNVRLADEFNPLFQQIWKEMESHDTHT</sequence>
<protein>
    <submittedName>
        <fullName evidence="5">ABC transporter ATP-binding protein</fullName>
    </submittedName>
</protein>
<dbReference type="GO" id="GO:0016887">
    <property type="term" value="F:ATP hydrolysis activity"/>
    <property type="evidence" value="ECO:0007669"/>
    <property type="project" value="InterPro"/>
</dbReference>
<evidence type="ECO:0000256" key="2">
    <source>
        <dbReference type="ARBA" id="ARBA00022741"/>
    </source>
</evidence>
<dbReference type="PROSITE" id="PS50893">
    <property type="entry name" value="ABC_TRANSPORTER_2"/>
    <property type="match status" value="1"/>
</dbReference>
<dbReference type="SMART" id="SM00382">
    <property type="entry name" value="AAA"/>
    <property type="match status" value="1"/>
</dbReference>
<name>A0A9Q4FY62_SALAG</name>
<dbReference type="InterPro" id="IPR017871">
    <property type="entry name" value="ABC_transporter-like_CS"/>
</dbReference>
<evidence type="ECO:0000256" key="3">
    <source>
        <dbReference type="ARBA" id="ARBA00022840"/>
    </source>
</evidence>
<evidence type="ECO:0000259" key="4">
    <source>
        <dbReference type="PROSITE" id="PS50893"/>
    </source>
</evidence>
<dbReference type="InterPro" id="IPR050166">
    <property type="entry name" value="ABC_transporter_ATP-bind"/>
</dbReference>
<keyword evidence="1" id="KW-0813">Transport</keyword>
<dbReference type="PANTHER" id="PTHR42788">
    <property type="entry name" value="TAURINE IMPORT ATP-BINDING PROTEIN-RELATED"/>
    <property type="match status" value="1"/>
</dbReference>
<accession>A0A9Q4FY62</accession>
<keyword evidence="6" id="KW-1185">Reference proteome</keyword>
<keyword evidence="2" id="KW-0547">Nucleotide-binding</keyword>
<dbReference type="AlphaFoldDB" id="A0A9Q4FY62"/>
<reference evidence="5" key="1">
    <citation type="submission" date="2020-06" db="EMBL/GenBank/DDBJ databases">
        <title>Insight into the genomes of haloalkaliphilic bacilli from Kenyan soda lakes.</title>
        <authorList>
            <person name="Mwirichia R."/>
            <person name="Villamizar G.C."/>
            <person name="Poehlein A."/>
            <person name="Mugweru J."/>
            <person name="Kipnyargis A."/>
            <person name="Kiplimo D."/>
            <person name="Orwa P."/>
            <person name="Daniel R."/>
        </authorList>
    </citation>
    <scope>NUCLEOTIDE SEQUENCE</scope>
    <source>
        <strain evidence="5">B1096_S55</strain>
    </source>
</reference>
<proteinExistence type="predicted"/>
<dbReference type="Pfam" id="PF00005">
    <property type="entry name" value="ABC_tran"/>
    <property type="match status" value="1"/>
</dbReference>
<dbReference type="RefSeq" id="WP_257820139.1">
    <property type="nucleotide sequence ID" value="NZ_JABXYM010000001.1"/>
</dbReference>
<dbReference type="Gene3D" id="3.40.50.300">
    <property type="entry name" value="P-loop containing nucleotide triphosphate hydrolases"/>
    <property type="match status" value="1"/>
</dbReference>
<keyword evidence="3 5" id="KW-0067">ATP-binding</keyword>
<feature type="domain" description="ABC transporter" evidence="4">
    <location>
        <begin position="4"/>
        <end position="235"/>
    </location>
</feature>
<evidence type="ECO:0000313" key="5">
    <source>
        <dbReference type="EMBL" id="MCR6095404.1"/>
    </source>
</evidence>
<dbReference type="GO" id="GO:0005524">
    <property type="term" value="F:ATP binding"/>
    <property type="evidence" value="ECO:0007669"/>
    <property type="project" value="UniProtKB-KW"/>
</dbReference>
<dbReference type="InterPro" id="IPR003439">
    <property type="entry name" value="ABC_transporter-like_ATP-bd"/>
</dbReference>